<dbReference type="AlphaFoldDB" id="A0A939QHC7"/>
<gene>
    <name evidence="1" type="ORF">J4H85_02535</name>
</gene>
<dbReference type="SUPFAM" id="SSF53448">
    <property type="entry name" value="Nucleotide-diphospho-sugar transferases"/>
    <property type="match status" value="1"/>
</dbReference>
<comment type="caution">
    <text evidence="1">The sequence shown here is derived from an EMBL/GenBank/DDBJ whole genome shotgun (WGS) entry which is preliminary data.</text>
</comment>
<sequence length="306" mass="35071">MTPERIFVKIAAYRDPELLKTVSSLLAAAEHPRRIDFGIVNQVGDETRGQLDSLRADARFTIYEFDWTQSLGLGWARNMCDQMWQGQAFSLQIDSHMRFRRGWDTQFITDWRRTADDMAVLSCYPAIYGFNADGSEFYEHTLPHQIEIQTTPDDGIPRLHAGPDTAPLTPGVFVAGGLQFNQGTACRDVPNLPEVFYGDETAHSVRLFTHGYNVYAPSDVTAYHLYERHKWMNVHYWHQDMMQDPALARRYRNRHRLNMDTMRELLTDESSVFAGTHRGQAKFWNSLPNRPQQAVSNSIEAPSAGL</sequence>
<proteinExistence type="predicted"/>
<dbReference type="PANTHER" id="PTHR34496">
    <property type="entry name" value="GLCNAC TRANSFERASE-RELATED"/>
    <property type="match status" value="1"/>
</dbReference>
<protein>
    <recommendedName>
        <fullName evidence="3">Glycosyltransferase (GlcNAc)</fullName>
    </recommendedName>
</protein>
<dbReference type="RefSeq" id="WP_208236591.1">
    <property type="nucleotide sequence ID" value="NZ_BAAAQU010000001.1"/>
</dbReference>
<dbReference type="Pfam" id="PF11397">
    <property type="entry name" value="GlcNAc"/>
    <property type="match status" value="2"/>
</dbReference>
<evidence type="ECO:0000313" key="2">
    <source>
        <dbReference type="Proteomes" id="UP000668403"/>
    </source>
</evidence>
<dbReference type="InterPro" id="IPR021067">
    <property type="entry name" value="Glycosyltransferase"/>
</dbReference>
<reference evidence="1" key="1">
    <citation type="submission" date="2021-03" db="EMBL/GenBank/DDBJ databases">
        <title>Leucobacter chromiisoli sp. nov., isolated from chromium-containing soil of chemical plant.</title>
        <authorList>
            <person name="Xu Z."/>
        </authorList>
    </citation>
    <scope>NUCLEOTIDE SEQUENCE</scope>
    <source>
        <strain evidence="1">K 70/01</strain>
    </source>
</reference>
<accession>A0A939QHC7</accession>
<evidence type="ECO:0008006" key="3">
    <source>
        <dbReference type="Google" id="ProtNLM"/>
    </source>
</evidence>
<dbReference type="InterPro" id="IPR029044">
    <property type="entry name" value="Nucleotide-diphossugar_trans"/>
</dbReference>
<keyword evidence="2" id="KW-1185">Reference proteome</keyword>
<dbReference type="EMBL" id="JAGFBF010000001">
    <property type="protein sequence ID" value="MBO2988879.1"/>
    <property type="molecule type" value="Genomic_DNA"/>
</dbReference>
<dbReference type="PANTHER" id="PTHR34496:SF6">
    <property type="entry name" value="GLYCOSYLTRANSFERASE 2-LIKE DOMAIN-CONTAINING PROTEIN"/>
    <property type="match status" value="1"/>
</dbReference>
<organism evidence="1 2">
    <name type="scientific">Leucobacter tardus</name>
    <dbReference type="NCBI Taxonomy" id="501483"/>
    <lineage>
        <taxon>Bacteria</taxon>
        <taxon>Bacillati</taxon>
        <taxon>Actinomycetota</taxon>
        <taxon>Actinomycetes</taxon>
        <taxon>Micrococcales</taxon>
        <taxon>Microbacteriaceae</taxon>
        <taxon>Leucobacter</taxon>
    </lineage>
</organism>
<dbReference type="Proteomes" id="UP000668403">
    <property type="component" value="Unassembled WGS sequence"/>
</dbReference>
<evidence type="ECO:0000313" key="1">
    <source>
        <dbReference type="EMBL" id="MBO2988879.1"/>
    </source>
</evidence>
<name>A0A939QHC7_9MICO</name>